<accession>A0A0N4VEN4</accession>
<dbReference type="PANTHER" id="PTHR28366">
    <property type="entry name" value="CHROMOSOME 1 OPEN READING FRAME 131"/>
    <property type="match status" value="1"/>
</dbReference>
<dbReference type="InterPro" id="IPR027973">
    <property type="entry name" value="FSAF1-like"/>
</dbReference>
<dbReference type="PANTHER" id="PTHR28366:SF1">
    <property type="entry name" value="CHROMOSOME 1 OPEN READING FRAME 131"/>
    <property type="match status" value="1"/>
</dbReference>
<sequence>MDDWGCMAEEDLFFSAGGAKSLEELVESLVSKSDSAEDLNQPRVFALANGVSENVEVVSYARDRPTNGFAPKILKKQTGLFANNIQRPNLKRVTFEVEKFAADECSDSSERENARTRLAVKLGAKPLKKPYVNYKNLKAEIAAKKLSSPQNEKHSALLALKTPALKKKGLKAKKSRK</sequence>
<dbReference type="EMBL" id="UXUI01009499">
    <property type="protein sequence ID" value="VDD93839.1"/>
    <property type="molecule type" value="Genomic_DNA"/>
</dbReference>
<dbReference type="InterPro" id="IPR052852">
    <property type="entry name" value="SSU_Processome_Comp"/>
</dbReference>
<organism evidence="3">
    <name type="scientific">Enterobius vermicularis</name>
    <name type="common">Human pinworm</name>
    <dbReference type="NCBI Taxonomy" id="51028"/>
    <lineage>
        <taxon>Eukaryota</taxon>
        <taxon>Metazoa</taxon>
        <taxon>Ecdysozoa</taxon>
        <taxon>Nematoda</taxon>
        <taxon>Chromadorea</taxon>
        <taxon>Rhabditida</taxon>
        <taxon>Spirurina</taxon>
        <taxon>Oxyuridomorpha</taxon>
        <taxon>Oxyuroidea</taxon>
        <taxon>Oxyuridae</taxon>
        <taxon>Enterobius</taxon>
    </lineage>
</organism>
<dbReference type="WBParaSite" id="EVEC_0000915101-mRNA-1">
    <property type="protein sequence ID" value="EVEC_0000915101-mRNA-1"/>
    <property type="gene ID" value="EVEC_0000915101"/>
</dbReference>
<protein>
    <submittedName>
        <fullName evidence="3">Signal recognition particle 14 kDa protein</fullName>
    </submittedName>
</protein>
<reference evidence="1 2" key="2">
    <citation type="submission" date="2018-10" db="EMBL/GenBank/DDBJ databases">
        <authorList>
            <consortium name="Pathogen Informatics"/>
        </authorList>
    </citation>
    <scope>NUCLEOTIDE SEQUENCE [LARGE SCALE GENOMIC DNA]</scope>
</reference>
<dbReference type="Pfam" id="PF15375">
    <property type="entry name" value="FSAF1"/>
    <property type="match status" value="1"/>
</dbReference>
<evidence type="ECO:0000313" key="1">
    <source>
        <dbReference type="EMBL" id="VDD93839.1"/>
    </source>
</evidence>
<dbReference type="Proteomes" id="UP000274131">
    <property type="component" value="Unassembled WGS sequence"/>
</dbReference>
<evidence type="ECO:0000313" key="2">
    <source>
        <dbReference type="Proteomes" id="UP000274131"/>
    </source>
</evidence>
<evidence type="ECO:0000313" key="3">
    <source>
        <dbReference type="WBParaSite" id="EVEC_0000915101-mRNA-1"/>
    </source>
</evidence>
<dbReference type="AlphaFoldDB" id="A0A0N4VEN4"/>
<proteinExistence type="predicted"/>
<gene>
    <name evidence="1" type="ORF">EVEC_LOCUS8590</name>
</gene>
<reference evidence="3" key="1">
    <citation type="submission" date="2017-02" db="UniProtKB">
        <authorList>
            <consortium name="WormBaseParasite"/>
        </authorList>
    </citation>
    <scope>IDENTIFICATION</scope>
</reference>
<name>A0A0N4VEN4_ENTVE</name>
<keyword evidence="2" id="KW-1185">Reference proteome</keyword>
<dbReference type="STRING" id="51028.A0A0N4VEN4"/>
<dbReference type="OrthoDB" id="10067479at2759"/>